<dbReference type="Proteomes" id="UP000518266">
    <property type="component" value="Unassembled WGS sequence"/>
</dbReference>
<dbReference type="EMBL" id="JAAKFY010000012">
    <property type="protein sequence ID" value="KAF3848524.1"/>
    <property type="molecule type" value="Genomic_DNA"/>
</dbReference>
<evidence type="ECO:0000313" key="1">
    <source>
        <dbReference type="EMBL" id="KAF3848524.1"/>
    </source>
</evidence>
<accession>A0A7J5YGD0</accession>
<reference evidence="1 2" key="1">
    <citation type="submission" date="2020-03" db="EMBL/GenBank/DDBJ databases">
        <title>Dissostichus mawsoni Genome sequencing and assembly.</title>
        <authorList>
            <person name="Park H."/>
        </authorList>
    </citation>
    <scope>NUCLEOTIDE SEQUENCE [LARGE SCALE GENOMIC DNA]</scope>
    <source>
        <strain evidence="1">DM0001</strain>
        <tissue evidence="1">Muscle</tissue>
    </source>
</reference>
<proteinExistence type="predicted"/>
<keyword evidence="2" id="KW-1185">Reference proteome</keyword>
<dbReference type="AlphaFoldDB" id="A0A7J5YGD0"/>
<comment type="caution">
    <text evidence="1">The sequence shown here is derived from an EMBL/GenBank/DDBJ whole genome shotgun (WGS) entry which is preliminary data.</text>
</comment>
<protein>
    <submittedName>
        <fullName evidence="1">Uncharacterized protein</fullName>
    </submittedName>
</protein>
<evidence type="ECO:0000313" key="2">
    <source>
        <dbReference type="Proteomes" id="UP000518266"/>
    </source>
</evidence>
<organism evidence="1 2">
    <name type="scientific">Dissostichus mawsoni</name>
    <name type="common">Antarctic cod</name>
    <dbReference type="NCBI Taxonomy" id="36200"/>
    <lineage>
        <taxon>Eukaryota</taxon>
        <taxon>Metazoa</taxon>
        <taxon>Chordata</taxon>
        <taxon>Craniata</taxon>
        <taxon>Vertebrata</taxon>
        <taxon>Euteleostomi</taxon>
        <taxon>Actinopterygii</taxon>
        <taxon>Neopterygii</taxon>
        <taxon>Teleostei</taxon>
        <taxon>Neoteleostei</taxon>
        <taxon>Acanthomorphata</taxon>
        <taxon>Eupercaria</taxon>
        <taxon>Perciformes</taxon>
        <taxon>Notothenioidei</taxon>
        <taxon>Nototheniidae</taxon>
        <taxon>Dissostichus</taxon>
    </lineage>
</organism>
<gene>
    <name evidence="1" type="ORF">F7725_015021</name>
</gene>
<name>A0A7J5YGD0_DISMA</name>
<sequence length="121" mass="13297">MNVSLFISPFFLHASPLMYLKGGRNPLFFGDQLRGNTPPSLSPPSSLLGGRKLLLLPRSCIKCQHQHLLESADDGGFPPPLTPPCREAELHPRKQEPVPIETAIPLADRWVAMGSWEGNSC</sequence>